<keyword evidence="3" id="KW-1185">Reference proteome</keyword>
<sequence length="542" mass="60029">MAGAYRPFDRVHAPLVSPLEDLNPATAHLKPHWASSFQRLQECLISSLFDEGRDYSVNPPSTNNSHRYHWDELLVFNVYKTLHLSTAYGLGPNPCSPFYIFYSGKHPADRMFQSNPAEPPSPTAVKFNSLSKKLWRNLKGLGGQASDPHSSATKSSNALEWSSDYMSQQSKGAPVRPNLIQSFLDRKDFSTRQSSTVACIRFYEEFIEWRLLPPISEKLSKSGAGVFSSGGSRGKEEKEKHIYLAPIAYPLPRSITLDGSDSLTNNSFKKTISISNLKQRARGGSAPTSPTSTHSEPSTPQKREIKKVPTNTPRDVPAAKIYLNPTLHCITPGSNPGRSPTELFTGKDGGEAGRDPIYTTLEELGSVKSQPINVFFSDTGTGTKTYWWVSEDSSWRIVYDKTQDINVSSKRHYPVPLTTAFGTATATSTTTPLNQHEGKASLDSSSHNYIFGKPKVKEKVSKMFPEIKGGSVKLYIANSDEPVAQVHLLTGQMWILKYIILETIDIAVTVIFSVVNLERHIEDEQEAHKKRSGRFSGGQASN</sequence>
<name>A0A2T7A869_TUBBO</name>
<evidence type="ECO:0000256" key="1">
    <source>
        <dbReference type="SAM" id="MobiDB-lite"/>
    </source>
</evidence>
<accession>A0A2T7A869</accession>
<gene>
    <name evidence="2" type="ORF">B9Z19DRAFT_1118450</name>
</gene>
<evidence type="ECO:0000313" key="3">
    <source>
        <dbReference type="Proteomes" id="UP000244722"/>
    </source>
</evidence>
<dbReference type="Proteomes" id="UP000244722">
    <property type="component" value="Unassembled WGS sequence"/>
</dbReference>
<dbReference type="EMBL" id="NESQ01000005">
    <property type="protein sequence ID" value="PUU83924.1"/>
    <property type="molecule type" value="Genomic_DNA"/>
</dbReference>
<protein>
    <submittedName>
        <fullName evidence="2">Uncharacterized protein</fullName>
    </submittedName>
</protein>
<dbReference type="OrthoDB" id="5357682at2759"/>
<comment type="caution">
    <text evidence="2">The sequence shown here is derived from an EMBL/GenBank/DDBJ whole genome shotgun (WGS) entry which is preliminary data.</text>
</comment>
<feature type="compositionally biased region" description="Low complexity" evidence="1">
    <location>
        <begin position="287"/>
        <end position="300"/>
    </location>
</feature>
<dbReference type="AlphaFoldDB" id="A0A2T7A869"/>
<feature type="region of interest" description="Disordered" evidence="1">
    <location>
        <begin position="274"/>
        <end position="316"/>
    </location>
</feature>
<organism evidence="2 3">
    <name type="scientific">Tuber borchii</name>
    <name type="common">White truffle</name>
    <dbReference type="NCBI Taxonomy" id="42251"/>
    <lineage>
        <taxon>Eukaryota</taxon>
        <taxon>Fungi</taxon>
        <taxon>Dikarya</taxon>
        <taxon>Ascomycota</taxon>
        <taxon>Pezizomycotina</taxon>
        <taxon>Pezizomycetes</taxon>
        <taxon>Pezizales</taxon>
        <taxon>Tuberaceae</taxon>
        <taxon>Tuber</taxon>
    </lineage>
</organism>
<evidence type="ECO:0000313" key="2">
    <source>
        <dbReference type="EMBL" id="PUU83924.1"/>
    </source>
</evidence>
<reference evidence="2 3" key="1">
    <citation type="submission" date="2017-04" db="EMBL/GenBank/DDBJ databases">
        <title>Draft genome sequence of Tuber borchii Vittad., a whitish edible truffle.</title>
        <authorList>
            <consortium name="DOE Joint Genome Institute"/>
            <person name="Murat C."/>
            <person name="Kuo A."/>
            <person name="Barry K.W."/>
            <person name="Clum A."/>
            <person name="Dockter R.B."/>
            <person name="Fauchery L."/>
            <person name="Iotti M."/>
            <person name="Kohler A."/>
            <person name="Labutti K."/>
            <person name="Lindquist E.A."/>
            <person name="Lipzen A."/>
            <person name="Ohm R.A."/>
            <person name="Wang M."/>
            <person name="Grigoriev I.V."/>
            <person name="Zambonelli A."/>
            <person name="Martin F.M."/>
        </authorList>
    </citation>
    <scope>NUCLEOTIDE SEQUENCE [LARGE SCALE GENOMIC DNA]</scope>
    <source>
        <strain evidence="2 3">Tbo3840</strain>
    </source>
</reference>
<proteinExistence type="predicted"/>